<keyword evidence="2" id="KW-1185">Reference proteome</keyword>
<dbReference type="EMBL" id="MG592536">
    <property type="protein sequence ID" value="AUR92113.1"/>
    <property type="molecule type" value="Genomic_DNA"/>
</dbReference>
<evidence type="ECO:0000313" key="2">
    <source>
        <dbReference type="Proteomes" id="UP000267376"/>
    </source>
</evidence>
<name>A0A2I7REQ3_9CAUD</name>
<gene>
    <name evidence="1" type="ORF">NVP1169O_85</name>
</gene>
<dbReference type="Proteomes" id="UP000267376">
    <property type="component" value="Segment"/>
</dbReference>
<accession>A0A2I7REQ3</accession>
<protein>
    <submittedName>
        <fullName evidence="1">Uncharacterized protein</fullName>
    </submittedName>
</protein>
<proteinExistence type="predicted"/>
<sequence length="332" mass="36376">MTVLAVLSELECQLDEFANLNTYDPRKRNDTEGNGHEADWTRKAFGQSGLGSVGGENPWLFKVPFSTTHSGDKIWFHIRKSQYDSGYNLFPIYLLDASDNLVFLYKHQARVNHMVETNSISEIICGNESGSHYTWDFCLDFAADTITCFRDEEVYAFYESVGIIGLVPDKLALPLASSKSTTIFNEMIIADEQTVGWKIKTIHPDTAGTSQEWTGTAADVNTPVLDETTSNYTESAGAQTYVCTPADSPNDATGYTVKCVVSSSIATSSSPALITYSNAIKINGTVHSMPSRNIFAKSLAGSIVDYIDVNPDTGEAWTLAEINAAEFGFKVE</sequence>
<evidence type="ECO:0000313" key="1">
    <source>
        <dbReference type="EMBL" id="AUR92113.1"/>
    </source>
</evidence>
<organism evidence="1 2">
    <name type="scientific">Vibrio phage 1.169.O._10N.261.52.B1</name>
    <dbReference type="NCBI Taxonomy" id="1881213"/>
    <lineage>
        <taxon>Viruses</taxon>
        <taxon>Duplodnaviria</taxon>
        <taxon>Heunggongvirae</taxon>
        <taxon>Uroviricota</taxon>
        <taxon>Caudoviricetes</taxon>
        <taxon>Schitoviridae</taxon>
        <taxon>Mukerjeevirus</taxon>
        <taxon>Mukerjeevirus mv52B1</taxon>
    </lineage>
</organism>
<reference evidence="1 2" key="1">
    <citation type="submission" date="2017-11" db="EMBL/GenBank/DDBJ databases">
        <title>A major lineage of nontailed dsDNA viruses as unrecognized killers of marine bacteria.</title>
        <authorList>
            <person name="Kauffman K.M."/>
            <person name="Hussain F.A."/>
            <person name="Yang J."/>
            <person name="Arevalo P."/>
            <person name="Brown J.M."/>
            <person name="Chang W.K."/>
            <person name="VanInsberghe D."/>
            <person name="Elsherbini J."/>
            <person name="Cutler M.B."/>
            <person name="Kelly L."/>
            <person name="Polz M.F."/>
        </authorList>
    </citation>
    <scope>NUCLEOTIDE SEQUENCE [LARGE SCALE GENOMIC DNA]</scope>
</reference>